<gene>
    <name evidence="1" type="primary">GLEAN_07355</name>
    <name evidence="1" type="ORF">TcasGA2_TC007355</name>
</gene>
<keyword evidence="2" id="KW-1185">Reference proteome</keyword>
<dbReference type="EMBL" id="KQ971338">
    <property type="protein sequence ID" value="EFA01757.1"/>
    <property type="molecule type" value="Genomic_DNA"/>
</dbReference>
<evidence type="ECO:0000313" key="1">
    <source>
        <dbReference type="EMBL" id="EFA01757.1"/>
    </source>
</evidence>
<reference evidence="1 2" key="1">
    <citation type="journal article" date="2008" name="Nature">
        <title>The genome of the model beetle and pest Tribolium castaneum.</title>
        <authorList>
            <consortium name="Tribolium Genome Sequencing Consortium"/>
            <person name="Richards S."/>
            <person name="Gibbs R.A."/>
            <person name="Weinstock G.M."/>
            <person name="Brown S.J."/>
            <person name="Denell R."/>
            <person name="Beeman R.W."/>
            <person name="Gibbs R."/>
            <person name="Beeman R.W."/>
            <person name="Brown S.J."/>
            <person name="Bucher G."/>
            <person name="Friedrich M."/>
            <person name="Grimmelikhuijzen C.J."/>
            <person name="Klingler M."/>
            <person name="Lorenzen M."/>
            <person name="Richards S."/>
            <person name="Roth S."/>
            <person name="Schroder R."/>
            <person name="Tautz D."/>
            <person name="Zdobnov E.M."/>
            <person name="Muzny D."/>
            <person name="Gibbs R.A."/>
            <person name="Weinstock G.M."/>
            <person name="Attaway T."/>
            <person name="Bell S."/>
            <person name="Buhay C.J."/>
            <person name="Chandrabose M.N."/>
            <person name="Chavez D."/>
            <person name="Clerk-Blankenburg K.P."/>
            <person name="Cree A."/>
            <person name="Dao M."/>
            <person name="Davis C."/>
            <person name="Chacko J."/>
            <person name="Dinh H."/>
            <person name="Dugan-Rocha S."/>
            <person name="Fowler G."/>
            <person name="Garner T.T."/>
            <person name="Garnes J."/>
            <person name="Gnirke A."/>
            <person name="Hawes A."/>
            <person name="Hernandez J."/>
            <person name="Hines S."/>
            <person name="Holder M."/>
            <person name="Hume J."/>
            <person name="Jhangiani S.N."/>
            <person name="Joshi V."/>
            <person name="Khan Z.M."/>
            <person name="Jackson L."/>
            <person name="Kovar C."/>
            <person name="Kowis A."/>
            <person name="Lee S."/>
            <person name="Lewis L.R."/>
            <person name="Margolis J."/>
            <person name="Morgan M."/>
            <person name="Nazareth L.V."/>
            <person name="Nguyen N."/>
            <person name="Okwuonu G."/>
            <person name="Parker D."/>
            <person name="Richards S."/>
            <person name="Ruiz S.J."/>
            <person name="Santibanez J."/>
            <person name="Savard J."/>
            <person name="Scherer S.E."/>
            <person name="Schneider B."/>
            <person name="Sodergren E."/>
            <person name="Tautz D."/>
            <person name="Vattahil S."/>
            <person name="Villasana D."/>
            <person name="White C.S."/>
            <person name="Wright R."/>
            <person name="Park Y."/>
            <person name="Beeman R.W."/>
            <person name="Lord J."/>
            <person name="Oppert B."/>
            <person name="Lorenzen M."/>
            <person name="Brown S."/>
            <person name="Wang L."/>
            <person name="Savard J."/>
            <person name="Tautz D."/>
            <person name="Richards S."/>
            <person name="Weinstock G."/>
            <person name="Gibbs R.A."/>
            <person name="Liu Y."/>
            <person name="Worley K."/>
            <person name="Weinstock G."/>
            <person name="Elsik C.G."/>
            <person name="Reese J.T."/>
            <person name="Elhaik E."/>
            <person name="Landan G."/>
            <person name="Graur D."/>
            <person name="Arensburger P."/>
            <person name="Atkinson P."/>
            <person name="Beeman R.W."/>
            <person name="Beidler J."/>
            <person name="Brown S.J."/>
            <person name="Demuth J.P."/>
            <person name="Drury D.W."/>
            <person name="Du Y.Z."/>
            <person name="Fujiwara H."/>
            <person name="Lorenzen M."/>
            <person name="Maselli V."/>
            <person name="Osanai M."/>
            <person name="Park Y."/>
            <person name="Robertson H.M."/>
            <person name="Tu Z."/>
            <person name="Wang J.J."/>
            <person name="Wang S."/>
            <person name="Richards S."/>
            <person name="Song H."/>
            <person name="Zhang L."/>
            <person name="Sodergren E."/>
            <person name="Werner D."/>
            <person name="Stanke M."/>
            <person name="Morgenstern B."/>
            <person name="Solovyev V."/>
            <person name="Kosarev P."/>
            <person name="Brown G."/>
            <person name="Chen H.C."/>
            <person name="Ermolaeva O."/>
            <person name="Hlavina W."/>
            <person name="Kapustin Y."/>
            <person name="Kiryutin B."/>
            <person name="Kitts P."/>
            <person name="Maglott D."/>
            <person name="Pruitt K."/>
            <person name="Sapojnikov V."/>
            <person name="Souvorov A."/>
            <person name="Mackey A.J."/>
            <person name="Waterhouse R.M."/>
            <person name="Wyder S."/>
            <person name="Zdobnov E.M."/>
            <person name="Zdobnov E.M."/>
            <person name="Wyder S."/>
            <person name="Kriventseva E.V."/>
            <person name="Kadowaki T."/>
            <person name="Bork P."/>
            <person name="Aranda M."/>
            <person name="Bao R."/>
            <person name="Beermann A."/>
            <person name="Berns N."/>
            <person name="Bolognesi R."/>
            <person name="Bonneton F."/>
            <person name="Bopp D."/>
            <person name="Brown S.J."/>
            <person name="Bucher G."/>
            <person name="Butts T."/>
            <person name="Chaumot A."/>
            <person name="Denell R.E."/>
            <person name="Ferrier D.E."/>
            <person name="Friedrich M."/>
            <person name="Gordon C.M."/>
            <person name="Jindra M."/>
            <person name="Klingler M."/>
            <person name="Lan Q."/>
            <person name="Lattorff H.M."/>
            <person name="Laudet V."/>
            <person name="von Levetsow C."/>
            <person name="Liu Z."/>
            <person name="Lutz R."/>
            <person name="Lynch J.A."/>
            <person name="da Fonseca R.N."/>
            <person name="Posnien N."/>
            <person name="Reuter R."/>
            <person name="Roth S."/>
            <person name="Savard J."/>
            <person name="Schinko J.B."/>
            <person name="Schmitt C."/>
            <person name="Schoppmeier M."/>
            <person name="Schroder R."/>
            <person name="Shippy T.D."/>
            <person name="Simonnet F."/>
            <person name="Marques-Souza H."/>
            <person name="Tautz D."/>
            <person name="Tomoyasu Y."/>
            <person name="Trauner J."/>
            <person name="Van der Zee M."/>
            <person name="Vervoort M."/>
            <person name="Wittkopp N."/>
            <person name="Wimmer E.A."/>
            <person name="Yang X."/>
            <person name="Jones A.K."/>
            <person name="Sattelle D.B."/>
            <person name="Ebert P.R."/>
            <person name="Nelson D."/>
            <person name="Scott J.G."/>
            <person name="Beeman R.W."/>
            <person name="Muthukrishnan S."/>
            <person name="Kramer K.J."/>
            <person name="Arakane Y."/>
            <person name="Beeman R.W."/>
            <person name="Zhu Q."/>
            <person name="Hogenkamp D."/>
            <person name="Dixit R."/>
            <person name="Oppert B."/>
            <person name="Jiang H."/>
            <person name="Zou Z."/>
            <person name="Marshall J."/>
            <person name="Elpidina E."/>
            <person name="Vinokurov K."/>
            <person name="Oppert C."/>
            <person name="Zou Z."/>
            <person name="Evans J."/>
            <person name="Lu Z."/>
            <person name="Zhao P."/>
            <person name="Sumathipala N."/>
            <person name="Altincicek B."/>
            <person name="Vilcinskas A."/>
            <person name="Williams M."/>
            <person name="Hultmark D."/>
            <person name="Hetru C."/>
            <person name="Jiang H."/>
            <person name="Grimmelikhuijzen C.J."/>
            <person name="Hauser F."/>
            <person name="Cazzamali G."/>
            <person name="Williamson M."/>
            <person name="Park Y."/>
            <person name="Li B."/>
            <person name="Tanaka Y."/>
            <person name="Predel R."/>
            <person name="Neupert S."/>
            <person name="Schachtner J."/>
            <person name="Verleyen P."/>
            <person name="Raible F."/>
            <person name="Bork P."/>
            <person name="Friedrich M."/>
            <person name="Walden K.K."/>
            <person name="Robertson H.M."/>
            <person name="Angeli S."/>
            <person name="Foret S."/>
            <person name="Bucher G."/>
            <person name="Schuetz S."/>
            <person name="Maleszka R."/>
            <person name="Wimmer E.A."/>
            <person name="Beeman R.W."/>
            <person name="Lorenzen M."/>
            <person name="Tomoyasu Y."/>
            <person name="Miller S.C."/>
            <person name="Grossmann D."/>
            <person name="Bucher G."/>
        </authorList>
    </citation>
    <scope>NUCLEOTIDE SEQUENCE [LARGE SCALE GENOMIC DNA]</scope>
    <source>
        <strain evidence="1 2">Georgia GA2</strain>
    </source>
</reference>
<reference evidence="1 2" key="2">
    <citation type="journal article" date="2010" name="Nucleic Acids Res.">
        <title>BeetleBase in 2010: revisions to provide comprehensive genomic information for Tribolium castaneum.</title>
        <authorList>
            <person name="Kim H.S."/>
            <person name="Murphy T."/>
            <person name="Xia J."/>
            <person name="Caragea D."/>
            <person name="Park Y."/>
            <person name="Beeman R.W."/>
            <person name="Lorenzen M.D."/>
            <person name="Butcher S."/>
            <person name="Manak J.R."/>
            <person name="Brown S.J."/>
        </authorList>
    </citation>
    <scope>GENOME REANNOTATION</scope>
    <source>
        <strain evidence="1 2">Georgia GA2</strain>
    </source>
</reference>
<dbReference type="AlphaFoldDB" id="D2A026"/>
<protein>
    <submittedName>
        <fullName evidence="1">Uncharacterized protein</fullName>
    </submittedName>
</protein>
<accession>D2A026</accession>
<proteinExistence type="predicted"/>
<name>D2A026_TRICA</name>
<dbReference type="Proteomes" id="UP000007266">
    <property type="component" value="Linkage group 4"/>
</dbReference>
<dbReference type="InParanoid" id="D2A026"/>
<dbReference type="HOGENOM" id="CLU_2888657_0_0_1"/>
<evidence type="ECO:0000313" key="2">
    <source>
        <dbReference type="Proteomes" id="UP000007266"/>
    </source>
</evidence>
<organism evidence="1 2">
    <name type="scientific">Tribolium castaneum</name>
    <name type="common">Red flour beetle</name>
    <dbReference type="NCBI Taxonomy" id="7070"/>
    <lineage>
        <taxon>Eukaryota</taxon>
        <taxon>Metazoa</taxon>
        <taxon>Ecdysozoa</taxon>
        <taxon>Arthropoda</taxon>
        <taxon>Hexapoda</taxon>
        <taxon>Insecta</taxon>
        <taxon>Pterygota</taxon>
        <taxon>Neoptera</taxon>
        <taxon>Endopterygota</taxon>
        <taxon>Coleoptera</taxon>
        <taxon>Polyphaga</taxon>
        <taxon>Cucujiformia</taxon>
        <taxon>Tenebrionidae</taxon>
        <taxon>Tenebrionidae incertae sedis</taxon>
        <taxon>Tribolium</taxon>
    </lineage>
</organism>
<sequence length="63" mass="7234">MTGLVLVSKNRLNISRSCEFSNADRFSENAIETETPEMRPFRSVRLVLDTDLVWDSGLRVIFT</sequence>